<organism evidence="1 2">
    <name type="scientific">Grimontia marina</name>
    <dbReference type="NCBI Taxonomy" id="646534"/>
    <lineage>
        <taxon>Bacteria</taxon>
        <taxon>Pseudomonadati</taxon>
        <taxon>Pseudomonadota</taxon>
        <taxon>Gammaproteobacteria</taxon>
        <taxon>Vibrionales</taxon>
        <taxon>Vibrionaceae</taxon>
        <taxon>Grimontia</taxon>
    </lineage>
</organism>
<proteinExistence type="predicted"/>
<name>A0A128EYL9_9GAMM</name>
<sequence>MYELLRLSRAFLRGESSAEEVSNEMVRNAKFVDLVLEKAAERRDLRIDQVRCSLAASNLDPTSVGSALDEEPQGLH</sequence>
<keyword evidence="2" id="KW-1185">Reference proteome</keyword>
<reference evidence="2" key="1">
    <citation type="submission" date="2016-02" db="EMBL/GenBank/DDBJ databases">
        <authorList>
            <person name="Rodrigo-Torres Lidia"/>
            <person name="Arahal R.David."/>
        </authorList>
    </citation>
    <scope>NUCLEOTIDE SEQUENCE [LARGE SCALE GENOMIC DNA]</scope>
    <source>
        <strain evidence="2">CECT 8713</strain>
    </source>
</reference>
<dbReference type="AlphaFoldDB" id="A0A128EYL9"/>
<gene>
    <name evidence="1" type="ORF">GMA8713_01076</name>
</gene>
<evidence type="ECO:0000313" key="2">
    <source>
        <dbReference type="Proteomes" id="UP000073601"/>
    </source>
</evidence>
<evidence type="ECO:0000313" key="1">
    <source>
        <dbReference type="EMBL" id="CZF79672.1"/>
    </source>
</evidence>
<dbReference type="Proteomes" id="UP000073601">
    <property type="component" value="Unassembled WGS sequence"/>
</dbReference>
<protein>
    <submittedName>
        <fullName evidence="1">Uncharacterized protein</fullName>
    </submittedName>
</protein>
<accession>A0A128EYL9</accession>
<dbReference type="EMBL" id="FIZY01000007">
    <property type="protein sequence ID" value="CZF79672.1"/>
    <property type="molecule type" value="Genomic_DNA"/>
</dbReference>